<evidence type="ECO:0000256" key="8">
    <source>
        <dbReference type="ARBA" id="ARBA00023064"/>
    </source>
</evidence>
<dbReference type="Proteomes" id="UP000078335">
    <property type="component" value="Unassembled WGS sequence"/>
</dbReference>
<dbReference type="GO" id="GO:0005737">
    <property type="term" value="C:cytoplasm"/>
    <property type="evidence" value="ECO:0007669"/>
    <property type="project" value="TreeGrafter"/>
</dbReference>
<dbReference type="CDD" id="cd02021">
    <property type="entry name" value="GntK"/>
    <property type="match status" value="1"/>
</dbReference>
<evidence type="ECO:0000256" key="11">
    <source>
        <dbReference type="SAM" id="MobiDB-lite"/>
    </source>
</evidence>
<dbReference type="FunFam" id="3.40.50.300:FF:000522">
    <property type="entry name" value="Gluconokinase"/>
    <property type="match status" value="1"/>
</dbReference>
<evidence type="ECO:0000256" key="10">
    <source>
        <dbReference type="RuleBase" id="RU363066"/>
    </source>
</evidence>
<dbReference type="STRING" id="465820.NS263_13985"/>
<evidence type="ECO:0000313" key="14">
    <source>
        <dbReference type="Proteomes" id="UP000072763"/>
    </source>
</evidence>
<organism evidence="13 14">
    <name type="scientific">Curtobacterium oceanosedimentum</name>
    <dbReference type="NCBI Taxonomy" id="465820"/>
    <lineage>
        <taxon>Bacteria</taxon>
        <taxon>Bacillati</taxon>
        <taxon>Actinomycetota</taxon>
        <taxon>Actinomycetes</taxon>
        <taxon>Micrococcales</taxon>
        <taxon>Microbacteriaceae</taxon>
        <taxon>Curtobacterium</taxon>
    </lineage>
</organism>
<dbReference type="Pfam" id="PF13671">
    <property type="entry name" value="AAA_33"/>
    <property type="match status" value="1"/>
</dbReference>
<keyword evidence="5 10" id="KW-0547">Nucleotide-binding</keyword>
<evidence type="ECO:0000256" key="3">
    <source>
        <dbReference type="ARBA" id="ARBA00012054"/>
    </source>
</evidence>
<dbReference type="OrthoDB" id="9795716at2"/>
<dbReference type="PANTHER" id="PTHR43442">
    <property type="entry name" value="GLUCONOKINASE-RELATED"/>
    <property type="match status" value="1"/>
</dbReference>
<comment type="pathway">
    <text evidence="1">Carbohydrate acid metabolism.</text>
</comment>
<evidence type="ECO:0000256" key="9">
    <source>
        <dbReference type="ARBA" id="ARBA00048090"/>
    </source>
</evidence>
<dbReference type="EC" id="2.7.1.12" evidence="3 10"/>
<sequence length="172" mass="18122">MAGTAPSVLVVMGVSGSGKSTLAATVADRLGWEFAEGDDMHPAANVAKMEAGTPLTDEDRWPWLGTIAEWIRSHLADGVPGVVTCSALKRSYRDVLRAPGVVFVHVAGDPALVEQRMAARAGHFMPTSLLASQLATLEPPQPDEAHLTVSSERSPDEESADVVARLGLGAER</sequence>
<evidence type="ECO:0000256" key="7">
    <source>
        <dbReference type="ARBA" id="ARBA00022840"/>
    </source>
</evidence>
<accession>A0A147DPU3</accession>
<comment type="similarity">
    <text evidence="2 10">Belongs to the gluconokinase GntK/GntV family.</text>
</comment>
<keyword evidence="15" id="KW-1185">Reference proteome</keyword>
<dbReference type="GO" id="GO:0019521">
    <property type="term" value="P:D-gluconate metabolic process"/>
    <property type="evidence" value="ECO:0007669"/>
    <property type="project" value="UniProtKB-KW"/>
</dbReference>
<evidence type="ECO:0000313" key="15">
    <source>
        <dbReference type="Proteomes" id="UP000078335"/>
    </source>
</evidence>
<dbReference type="Proteomes" id="UP000072763">
    <property type="component" value="Unassembled WGS sequence"/>
</dbReference>
<reference evidence="14 15" key="1">
    <citation type="journal article" date="2016" name="Front. Microbiol.">
        <title>Genomic Resource of Rice Seed Associated Bacteria.</title>
        <authorList>
            <person name="Midha S."/>
            <person name="Bansal K."/>
            <person name="Sharma S."/>
            <person name="Kumar N."/>
            <person name="Patil P.P."/>
            <person name="Chaudhry V."/>
            <person name="Patil P.B."/>
        </authorList>
    </citation>
    <scope>NUCLEOTIDE SEQUENCE [LARGE SCALE GENOMIC DNA]</scope>
    <source>
        <strain evidence="12 15">NS263</strain>
        <strain evidence="13 14">NS359</strain>
    </source>
</reference>
<dbReference type="Gene3D" id="3.40.50.300">
    <property type="entry name" value="P-loop containing nucleotide triphosphate hydrolases"/>
    <property type="match status" value="1"/>
</dbReference>
<evidence type="ECO:0000313" key="13">
    <source>
        <dbReference type="EMBL" id="KTR51491.1"/>
    </source>
</evidence>
<comment type="catalytic activity">
    <reaction evidence="9 10">
        <text>D-gluconate + ATP = 6-phospho-D-gluconate + ADP + H(+)</text>
        <dbReference type="Rhea" id="RHEA:19433"/>
        <dbReference type="ChEBI" id="CHEBI:15378"/>
        <dbReference type="ChEBI" id="CHEBI:18391"/>
        <dbReference type="ChEBI" id="CHEBI:30616"/>
        <dbReference type="ChEBI" id="CHEBI:58759"/>
        <dbReference type="ChEBI" id="CHEBI:456216"/>
        <dbReference type="EC" id="2.7.1.12"/>
    </reaction>
</comment>
<dbReference type="PATRIC" id="fig|465820.3.peg.3122"/>
<comment type="caution">
    <text evidence="13">The sequence shown here is derived from an EMBL/GenBank/DDBJ whole genome shotgun (WGS) entry which is preliminary data.</text>
</comment>
<dbReference type="RefSeq" id="WP_058729869.1">
    <property type="nucleotide sequence ID" value="NZ_LDRB01000083.1"/>
</dbReference>
<evidence type="ECO:0000256" key="4">
    <source>
        <dbReference type="ARBA" id="ARBA00022679"/>
    </source>
</evidence>
<keyword evidence="4 10" id="KW-0808">Transferase</keyword>
<dbReference type="PANTHER" id="PTHR43442:SF3">
    <property type="entry name" value="GLUCONOKINASE-RELATED"/>
    <property type="match status" value="1"/>
</dbReference>
<evidence type="ECO:0000256" key="2">
    <source>
        <dbReference type="ARBA" id="ARBA00008420"/>
    </source>
</evidence>
<dbReference type="NCBIfam" id="TIGR01313">
    <property type="entry name" value="therm_gnt_kin"/>
    <property type="match status" value="1"/>
</dbReference>
<dbReference type="AlphaFoldDB" id="A0A147DPU3"/>
<dbReference type="GO" id="GO:0005524">
    <property type="term" value="F:ATP binding"/>
    <property type="evidence" value="ECO:0007669"/>
    <property type="project" value="UniProtKB-KW"/>
</dbReference>
<evidence type="ECO:0000256" key="6">
    <source>
        <dbReference type="ARBA" id="ARBA00022777"/>
    </source>
</evidence>
<name>A0A147DPU3_9MICO</name>
<keyword evidence="8" id="KW-0311">Gluconate utilization</keyword>
<dbReference type="InterPro" id="IPR006001">
    <property type="entry name" value="Therm_gnt_kin"/>
</dbReference>
<protein>
    <recommendedName>
        <fullName evidence="3 10">Gluconokinase</fullName>
        <ecNumber evidence="3 10">2.7.1.12</ecNumber>
    </recommendedName>
</protein>
<dbReference type="InterPro" id="IPR027417">
    <property type="entry name" value="P-loop_NTPase"/>
</dbReference>
<dbReference type="SUPFAM" id="SSF52540">
    <property type="entry name" value="P-loop containing nucleoside triphosphate hydrolases"/>
    <property type="match status" value="1"/>
</dbReference>
<evidence type="ECO:0000256" key="5">
    <source>
        <dbReference type="ARBA" id="ARBA00022741"/>
    </source>
</evidence>
<dbReference type="GO" id="GO:0046316">
    <property type="term" value="F:gluconokinase activity"/>
    <property type="evidence" value="ECO:0007669"/>
    <property type="project" value="UniProtKB-EC"/>
</dbReference>
<evidence type="ECO:0000256" key="1">
    <source>
        <dbReference type="ARBA" id="ARBA00004761"/>
    </source>
</evidence>
<gene>
    <name evidence="12" type="ORF">NS263_13985</name>
    <name evidence="13" type="ORF">NS359_10035</name>
</gene>
<feature type="region of interest" description="Disordered" evidence="11">
    <location>
        <begin position="141"/>
        <end position="161"/>
    </location>
</feature>
<evidence type="ECO:0000313" key="12">
    <source>
        <dbReference type="EMBL" id="KTR38251.1"/>
    </source>
</evidence>
<keyword evidence="7 10" id="KW-0067">ATP-binding</keyword>
<dbReference type="EMBL" id="LDRB01000083">
    <property type="protein sequence ID" value="KTR38251.1"/>
    <property type="molecule type" value="Genomic_DNA"/>
</dbReference>
<proteinExistence type="inferred from homology"/>
<keyword evidence="6 10" id="KW-0418">Kinase</keyword>
<dbReference type="EMBL" id="LDRC01000052">
    <property type="protein sequence ID" value="KTR51491.1"/>
    <property type="molecule type" value="Genomic_DNA"/>
</dbReference>